<dbReference type="NCBIfam" id="TIGR00229">
    <property type="entry name" value="sensory_box"/>
    <property type="match status" value="2"/>
</dbReference>
<evidence type="ECO:0000256" key="1">
    <source>
        <dbReference type="ARBA" id="ARBA00000085"/>
    </source>
</evidence>
<dbReference type="Pfam" id="PF00512">
    <property type="entry name" value="HisKA"/>
    <property type="match status" value="1"/>
</dbReference>
<dbReference type="SMART" id="SM00086">
    <property type="entry name" value="PAC"/>
    <property type="match status" value="2"/>
</dbReference>
<comment type="subcellular location">
    <subcellularLocation>
        <location evidence="2">Cell inner membrane</location>
        <topology evidence="2">Multi-pass membrane protein</topology>
    </subcellularLocation>
</comment>
<dbReference type="PROSITE" id="PS50112">
    <property type="entry name" value="PAS"/>
    <property type="match status" value="1"/>
</dbReference>
<evidence type="ECO:0000256" key="11">
    <source>
        <dbReference type="ARBA" id="ARBA00022989"/>
    </source>
</evidence>
<evidence type="ECO:0000256" key="2">
    <source>
        <dbReference type="ARBA" id="ARBA00004429"/>
    </source>
</evidence>
<keyword evidence="7" id="KW-0808">Transferase</keyword>
<dbReference type="InterPro" id="IPR003594">
    <property type="entry name" value="HATPase_dom"/>
</dbReference>
<evidence type="ECO:0000256" key="14">
    <source>
        <dbReference type="PROSITE-ProRule" id="PRU00110"/>
    </source>
</evidence>
<dbReference type="InterPro" id="IPR036097">
    <property type="entry name" value="HisK_dim/P_sf"/>
</dbReference>
<evidence type="ECO:0000313" key="25">
    <source>
        <dbReference type="Proteomes" id="UP000219285"/>
    </source>
</evidence>
<dbReference type="SMART" id="SM00388">
    <property type="entry name" value="HisKA"/>
    <property type="match status" value="1"/>
</dbReference>
<dbReference type="InterPro" id="IPR003661">
    <property type="entry name" value="HisK_dim/P_dom"/>
</dbReference>
<dbReference type="Gene3D" id="3.30.450.20">
    <property type="entry name" value="PAS domain"/>
    <property type="match status" value="2"/>
</dbReference>
<feature type="transmembrane region" description="Helical" evidence="16">
    <location>
        <begin position="236"/>
        <end position="259"/>
    </location>
</feature>
<keyword evidence="10" id="KW-0067">ATP-binding</keyword>
<feature type="domain" description="Response regulatory" evidence="19">
    <location>
        <begin position="781"/>
        <end position="900"/>
    </location>
</feature>
<evidence type="ECO:0000259" key="22">
    <source>
        <dbReference type="PROSITE" id="PS50894"/>
    </source>
</evidence>
<dbReference type="Gene3D" id="1.10.287.130">
    <property type="match status" value="1"/>
</dbReference>
<dbReference type="SUPFAM" id="SSF52172">
    <property type="entry name" value="CheY-like"/>
    <property type="match status" value="1"/>
</dbReference>
<proteinExistence type="predicted"/>
<evidence type="ECO:0000256" key="7">
    <source>
        <dbReference type="ARBA" id="ARBA00022679"/>
    </source>
</evidence>
<dbReference type="SUPFAM" id="SSF55874">
    <property type="entry name" value="ATPase domain of HSP90 chaperone/DNA topoisomerase II/histidine kinase"/>
    <property type="match status" value="1"/>
</dbReference>
<dbReference type="InterPro" id="IPR000700">
    <property type="entry name" value="PAS-assoc_C"/>
</dbReference>
<evidence type="ECO:0000256" key="8">
    <source>
        <dbReference type="ARBA" id="ARBA00022692"/>
    </source>
</evidence>
<evidence type="ECO:0000259" key="20">
    <source>
        <dbReference type="PROSITE" id="PS50112"/>
    </source>
</evidence>
<dbReference type="CDD" id="cd17546">
    <property type="entry name" value="REC_hyHK_CKI1_RcsC-like"/>
    <property type="match status" value="1"/>
</dbReference>
<dbReference type="CDD" id="cd16922">
    <property type="entry name" value="HATPase_EvgS-ArcB-TorS-like"/>
    <property type="match status" value="1"/>
</dbReference>
<dbReference type="InterPro" id="IPR005330">
    <property type="entry name" value="MHYT_dom"/>
</dbReference>
<dbReference type="Gene3D" id="1.20.120.160">
    <property type="entry name" value="HPT domain"/>
    <property type="match status" value="1"/>
</dbReference>
<evidence type="ECO:0000256" key="5">
    <source>
        <dbReference type="ARBA" id="ARBA00022519"/>
    </source>
</evidence>
<dbReference type="SMART" id="SM00091">
    <property type="entry name" value="PAS"/>
    <property type="match status" value="2"/>
</dbReference>
<evidence type="ECO:0000259" key="19">
    <source>
        <dbReference type="PROSITE" id="PS50110"/>
    </source>
</evidence>
<dbReference type="GO" id="GO:0000155">
    <property type="term" value="F:phosphorelay sensor kinase activity"/>
    <property type="evidence" value="ECO:0007669"/>
    <property type="project" value="InterPro"/>
</dbReference>
<dbReference type="Pfam" id="PF03707">
    <property type="entry name" value="MHYT"/>
    <property type="match status" value="3"/>
</dbReference>
<keyword evidence="6 15" id="KW-0597">Phosphoprotein</keyword>
<dbReference type="PROSITE" id="PS50110">
    <property type="entry name" value="RESPONSE_REGULATORY"/>
    <property type="match status" value="1"/>
</dbReference>
<dbReference type="InterPro" id="IPR004358">
    <property type="entry name" value="Sig_transdc_His_kin-like_C"/>
</dbReference>
<evidence type="ECO:0000313" key="24">
    <source>
        <dbReference type="EMBL" id="QJR82364.1"/>
    </source>
</evidence>
<dbReference type="CDD" id="cd00130">
    <property type="entry name" value="PAS"/>
    <property type="match status" value="2"/>
</dbReference>
<keyword evidence="9" id="KW-0418">Kinase</keyword>
<dbReference type="GO" id="GO:0006355">
    <property type="term" value="P:regulation of DNA-templated transcription"/>
    <property type="evidence" value="ECO:0007669"/>
    <property type="project" value="InterPro"/>
</dbReference>
<evidence type="ECO:0000256" key="16">
    <source>
        <dbReference type="PROSITE-ProRule" id="PRU00244"/>
    </source>
</evidence>
<organism evidence="24 25">
    <name type="scientific">Alteromonas pelagimontana</name>
    <dbReference type="NCBI Taxonomy" id="1858656"/>
    <lineage>
        <taxon>Bacteria</taxon>
        <taxon>Pseudomonadati</taxon>
        <taxon>Pseudomonadota</taxon>
        <taxon>Gammaproteobacteria</taxon>
        <taxon>Alteromonadales</taxon>
        <taxon>Alteromonadaceae</taxon>
        <taxon>Alteromonas/Salinimonas group</taxon>
        <taxon>Alteromonas</taxon>
    </lineage>
</organism>
<evidence type="ECO:0000256" key="15">
    <source>
        <dbReference type="PROSITE-ProRule" id="PRU00169"/>
    </source>
</evidence>
<feature type="coiled-coil region" evidence="17">
    <location>
        <begin position="992"/>
        <end position="1026"/>
    </location>
</feature>
<dbReference type="RefSeq" id="WP_075609645.1">
    <property type="nucleotide sequence ID" value="NZ_CP052766.1"/>
</dbReference>
<dbReference type="Proteomes" id="UP000219285">
    <property type="component" value="Chromosome"/>
</dbReference>
<dbReference type="PROSITE" id="PS50109">
    <property type="entry name" value="HIS_KIN"/>
    <property type="match status" value="1"/>
</dbReference>
<keyword evidence="10" id="KW-0547">Nucleotide-binding</keyword>
<keyword evidence="12" id="KW-0902">Two-component regulatory system</keyword>
<dbReference type="SUPFAM" id="SSF47384">
    <property type="entry name" value="Homodimeric domain of signal transducing histidine kinase"/>
    <property type="match status" value="1"/>
</dbReference>
<evidence type="ECO:0000256" key="6">
    <source>
        <dbReference type="ARBA" id="ARBA00022553"/>
    </source>
</evidence>
<name>A0A6M4MGP1_9ALTE</name>
<feature type="modified residue" description="Phosphohistidine" evidence="14">
    <location>
        <position position="971"/>
    </location>
</feature>
<dbReference type="OrthoDB" id="9810730at2"/>
<feature type="transmembrane region" description="Helical" evidence="16">
    <location>
        <begin position="63"/>
        <end position="83"/>
    </location>
</feature>
<feature type="domain" description="PAS" evidence="20">
    <location>
        <begin position="271"/>
        <end position="343"/>
    </location>
</feature>
<dbReference type="EMBL" id="CP052766">
    <property type="protein sequence ID" value="QJR82364.1"/>
    <property type="molecule type" value="Genomic_DNA"/>
</dbReference>
<feature type="domain" description="PAC" evidence="21">
    <location>
        <begin position="475"/>
        <end position="527"/>
    </location>
</feature>
<evidence type="ECO:0000256" key="12">
    <source>
        <dbReference type="ARBA" id="ARBA00023012"/>
    </source>
</evidence>
<dbReference type="PROSITE" id="PS50924">
    <property type="entry name" value="MHYT"/>
    <property type="match status" value="1"/>
</dbReference>
<keyword evidence="17" id="KW-0175">Coiled coil</keyword>
<evidence type="ECO:0000256" key="4">
    <source>
        <dbReference type="ARBA" id="ARBA00022475"/>
    </source>
</evidence>
<comment type="catalytic activity">
    <reaction evidence="1">
        <text>ATP + protein L-histidine = ADP + protein N-phospho-L-histidine.</text>
        <dbReference type="EC" id="2.7.13.3"/>
    </reaction>
</comment>
<keyword evidence="11 16" id="KW-1133">Transmembrane helix</keyword>
<feature type="domain" description="MHYT" evidence="23">
    <location>
        <begin position="22"/>
        <end position="219"/>
    </location>
</feature>
<dbReference type="Pfam" id="PF00989">
    <property type="entry name" value="PAS"/>
    <property type="match status" value="1"/>
</dbReference>
<gene>
    <name evidence="24" type="ORF">CA267_017215</name>
</gene>
<feature type="domain" description="HPt" evidence="22">
    <location>
        <begin position="932"/>
        <end position="1023"/>
    </location>
</feature>
<feature type="transmembrane region" description="Helical" evidence="16">
    <location>
        <begin position="156"/>
        <end position="175"/>
    </location>
</feature>
<dbReference type="GO" id="GO:0009927">
    <property type="term" value="F:histidine phosphotransfer kinase activity"/>
    <property type="evidence" value="ECO:0007669"/>
    <property type="project" value="TreeGrafter"/>
</dbReference>
<evidence type="ECO:0000259" key="21">
    <source>
        <dbReference type="PROSITE" id="PS50113"/>
    </source>
</evidence>
<dbReference type="EC" id="2.7.13.3" evidence="3"/>
<dbReference type="InterPro" id="IPR013655">
    <property type="entry name" value="PAS_fold_3"/>
</dbReference>
<evidence type="ECO:0000259" key="23">
    <source>
        <dbReference type="PROSITE" id="PS50924"/>
    </source>
</evidence>
<dbReference type="CDD" id="cd00082">
    <property type="entry name" value="HisKA"/>
    <property type="match status" value="1"/>
</dbReference>
<keyword evidence="8 16" id="KW-0812">Transmembrane</keyword>
<dbReference type="AlphaFoldDB" id="A0A6M4MGP1"/>
<feature type="transmembrane region" description="Helical" evidence="16">
    <location>
        <begin position="23"/>
        <end position="42"/>
    </location>
</feature>
<protein>
    <recommendedName>
        <fullName evidence="3">histidine kinase</fullName>
        <ecNumber evidence="3">2.7.13.3</ecNumber>
    </recommendedName>
</protein>
<reference evidence="24 25" key="2">
    <citation type="submission" date="2020-04" db="EMBL/GenBank/DDBJ databases">
        <title>Complete genome sequence of Alteromonas pelagimontana 5.12T.</title>
        <authorList>
            <person name="Sinha R.K."/>
            <person name="Krishnan K.P."/>
            <person name="Kurian J.P."/>
        </authorList>
    </citation>
    <scope>NUCLEOTIDE SEQUENCE [LARGE SCALE GENOMIC DNA]</scope>
    <source>
        <strain evidence="24 25">5.12</strain>
    </source>
</reference>
<dbReference type="Pfam" id="PF02518">
    <property type="entry name" value="HATPase_c"/>
    <property type="match status" value="1"/>
</dbReference>
<evidence type="ECO:0000256" key="17">
    <source>
        <dbReference type="SAM" id="Coils"/>
    </source>
</evidence>
<keyword evidence="13 16" id="KW-0472">Membrane</keyword>
<dbReference type="PROSITE" id="PS50113">
    <property type="entry name" value="PAC"/>
    <property type="match status" value="1"/>
</dbReference>
<dbReference type="InterPro" id="IPR036890">
    <property type="entry name" value="HATPase_C_sf"/>
</dbReference>
<dbReference type="PANTHER" id="PTHR43047:SF72">
    <property type="entry name" value="OSMOSENSING HISTIDINE PROTEIN KINASE SLN1"/>
    <property type="match status" value="1"/>
</dbReference>
<dbReference type="InterPro" id="IPR000014">
    <property type="entry name" value="PAS"/>
</dbReference>
<evidence type="ECO:0000259" key="18">
    <source>
        <dbReference type="PROSITE" id="PS50109"/>
    </source>
</evidence>
<evidence type="ECO:0000256" key="9">
    <source>
        <dbReference type="ARBA" id="ARBA00022777"/>
    </source>
</evidence>
<dbReference type="Pfam" id="PF00072">
    <property type="entry name" value="Response_reg"/>
    <property type="match status" value="1"/>
</dbReference>
<keyword evidence="4" id="KW-1003">Cell membrane</keyword>
<dbReference type="SMART" id="SM00448">
    <property type="entry name" value="REC"/>
    <property type="match status" value="1"/>
</dbReference>
<dbReference type="InterPro" id="IPR001789">
    <property type="entry name" value="Sig_transdc_resp-reg_receiver"/>
</dbReference>
<dbReference type="Pfam" id="PF01627">
    <property type="entry name" value="Hpt"/>
    <property type="match status" value="1"/>
</dbReference>
<dbReference type="PRINTS" id="PR00344">
    <property type="entry name" value="BCTRLSENSOR"/>
</dbReference>
<dbReference type="InterPro" id="IPR035965">
    <property type="entry name" value="PAS-like_dom_sf"/>
</dbReference>
<evidence type="ECO:0000256" key="13">
    <source>
        <dbReference type="ARBA" id="ARBA00023136"/>
    </source>
</evidence>
<reference evidence="25" key="1">
    <citation type="submission" date="2014-12" db="EMBL/GenBank/DDBJ databases">
        <title>Complete genome sequence of a multi-drug resistant Klebsiella pneumoniae.</title>
        <authorList>
            <person name="Hua X."/>
            <person name="Chen Q."/>
            <person name="Li X."/>
            <person name="Feng Y."/>
            <person name="Ruan Z."/>
            <person name="Yu Y."/>
        </authorList>
    </citation>
    <scope>NUCLEOTIDE SEQUENCE [LARGE SCALE GENOMIC DNA]</scope>
    <source>
        <strain evidence="25">5.12</strain>
    </source>
</reference>
<feature type="transmembrane region" description="Helical" evidence="16">
    <location>
        <begin position="124"/>
        <end position="144"/>
    </location>
</feature>
<accession>A0A6M4MGP1</accession>
<keyword evidence="25" id="KW-1185">Reference proteome</keyword>
<evidence type="ECO:0000256" key="10">
    <source>
        <dbReference type="ARBA" id="ARBA00022840"/>
    </source>
</evidence>
<feature type="transmembrane region" description="Helical" evidence="16">
    <location>
        <begin position="89"/>
        <end position="112"/>
    </location>
</feature>
<feature type="modified residue" description="4-aspartylphosphate" evidence="15">
    <location>
        <position position="830"/>
    </location>
</feature>
<dbReference type="InterPro" id="IPR005467">
    <property type="entry name" value="His_kinase_dom"/>
</dbReference>
<dbReference type="FunFam" id="3.30.565.10:FF:000010">
    <property type="entry name" value="Sensor histidine kinase RcsC"/>
    <property type="match status" value="1"/>
</dbReference>
<dbReference type="GO" id="GO:0005886">
    <property type="term" value="C:plasma membrane"/>
    <property type="evidence" value="ECO:0007669"/>
    <property type="project" value="UniProtKB-SubCell"/>
</dbReference>
<dbReference type="InterPro" id="IPR011006">
    <property type="entry name" value="CheY-like_superfamily"/>
</dbReference>
<dbReference type="InterPro" id="IPR036641">
    <property type="entry name" value="HPT_dom_sf"/>
</dbReference>
<dbReference type="InterPro" id="IPR008207">
    <property type="entry name" value="Sig_transdc_His_kin_Hpt_dom"/>
</dbReference>
<sequence>MNVGLSSFFEVPTGALVLAGESSLPLVAVSVFIAISASYIAFRTAGQARGTDNPLYKQILLGVGSLALAGGIWAMHFIGMLALEVCTPISYNVTLTAVSFLPSLAAAWVALYNIIFKRVSPGQIMLAGLLVGAGIGCMHYTGMAAMEMAPLLRYDLGLFLLSLVVAVVLSMLSLWIKFGLTRFTRLSKTGIKLRLIASIVMGSAISGMHYTGMIAARFVMPPGLENSTQSDTISLYLASGVVFFTSVIIVLVLGVSLLIRYREISEQAYRSQQTQQAILDTAIDGILKIDENGIIRKANPAITDILGWETEEMVGQSVLMIIPEHKRYLYDNNVFLHRTVPAHEKIIGASREVTVLNKQGEEIPARVGLGHTQVHGHNYFVAFIADIRERIEMESAIRESEAKFRSFIGNIPGIAYRCMDRADWLMEFISDAVEDITGYPASDFLLPNPIRSFADLYHPDDLANIYGQRGDSQKFSLEYRIIHRDGSIRWLREEGAYMLSDDKSKTWLDGFIMDITSRRLMENELINAKVDAEQAAAARSAFLANMSHEIRTPMNAIIGFSDFLLDEVLEKEQHKHVVTINRSARSLLHLLNDILDSAKLDKGKLELEYRDFIITDEVDTVISTFWLEAKRKGLELNVELSPDLAHTYHGVPERIRQVLNNLLGNAVKFTGAGEVTVTVTPHLKDQVQFTVKDTGIGMTEDQLAHVFDAFAQADASMSRKYGGTGLGTTISKQLVELMGGTIEAFSKEKSGSEFKFVLPLKAAKPAELIVETSEINLPPLRVLVVDDITQNVDLIALLLRRHGHVVTSACDGVQALEKMAADSFDVVLMDLQMPIMDGLTATKKRREYEALHHLKRLPIVALTASVLVQDKDAASEAGMEGFANKPIDFPLLNREIARVLGIDLSLSPEKAHKQQAAIKVIDRVKGEALWGDRKTHNAEILRFMANLEESLDLLQQAQAENSDRDIQRISHSLKGVTGNLGLSRLMQLFKKMEHAAQRNASIKTLLAQLQEEIQALECQLEVGTTEPAAESSGLVDMRALHSTLQAVLASVKHNRLDENLLFELSELEQGRYCKDIRSICTDIDEFEFERAEQKLKLVIDRIEIE</sequence>
<dbReference type="Gene3D" id="3.30.565.10">
    <property type="entry name" value="Histidine kinase-like ATPase, C-terminal domain"/>
    <property type="match status" value="1"/>
</dbReference>
<dbReference type="KEGG" id="apel:CA267_017215"/>
<keyword evidence="5" id="KW-0997">Cell inner membrane</keyword>
<dbReference type="SUPFAM" id="SSF55785">
    <property type="entry name" value="PYP-like sensor domain (PAS domain)"/>
    <property type="match status" value="2"/>
</dbReference>
<dbReference type="PROSITE" id="PS50894">
    <property type="entry name" value="HPT"/>
    <property type="match status" value="1"/>
</dbReference>
<feature type="domain" description="Histidine kinase" evidence="18">
    <location>
        <begin position="545"/>
        <end position="762"/>
    </location>
</feature>
<dbReference type="Pfam" id="PF08447">
    <property type="entry name" value="PAS_3"/>
    <property type="match status" value="1"/>
</dbReference>
<dbReference type="SMART" id="SM00387">
    <property type="entry name" value="HATPase_c"/>
    <property type="match status" value="1"/>
</dbReference>
<dbReference type="SUPFAM" id="SSF47226">
    <property type="entry name" value="Histidine-containing phosphotransfer domain, HPT domain"/>
    <property type="match status" value="1"/>
</dbReference>
<dbReference type="InterPro" id="IPR001610">
    <property type="entry name" value="PAC"/>
</dbReference>
<evidence type="ECO:0000256" key="3">
    <source>
        <dbReference type="ARBA" id="ARBA00012438"/>
    </source>
</evidence>
<dbReference type="Gene3D" id="3.40.50.2300">
    <property type="match status" value="1"/>
</dbReference>
<dbReference type="PANTHER" id="PTHR43047">
    <property type="entry name" value="TWO-COMPONENT HISTIDINE PROTEIN KINASE"/>
    <property type="match status" value="1"/>
</dbReference>
<dbReference type="InterPro" id="IPR013767">
    <property type="entry name" value="PAS_fold"/>
</dbReference>